<organism evidence="7">
    <name type="scientific">Blastocystis hominis</name>
    <dbReference type="NCBI Taxonomy" id="12968"/>
    <lineage>
        <taxon>Eukaryota</taxon>
        <taxon>Sar</taxon>
        <taxon>Stramenopiles</taxon>
        <taxon>Bigyra</taxon>
        <taxon>Opalozoa</taxon>
        <taxon>Opalinata</taxon>
        <taxon>Blastocystidae</taxon>
        <taxon>Blastocystis</taxon>
    </lineage>
</organism>
<keyword evidence="8" id="KW-1185">Reference proteome</keyword>
<proteinExistence type="predicted"/>
<keyword evidence="3 6" id="KW-1133">Transmembrane helix</keyword>
<evidence type="ECO:0000256" key="1">
    <source>
        <dbReference type="ARBA" id="ARBA00004141"/>
    </source>
</evidence>
<feature type="transmembrane region" description="Helical" evidence="6">
    <location>
        <begin position="149"/>
        <end position="167"/>
    </location>
</feature>
<evidence type="ECO:0000256" key="2">
    <source>
        <dbReference type="ARBA" id="ARBA00022692"/>
    </source>
</evidence>
<evidence type="ECO:0008006" key="9">
    <source>
        <dbReference type="Google" id="ProtNLM"/>
    </source>
</evidence>
<feature type="compositionally biased region" description="Low complexity" evidence="5">
    <location>
        <begin position="241"/>
        <end position="258"/>
    </location>
</feature>
<evidence type="ECO:0000313" key="8">
    <source>
        <dbReference type="Proteomes" id="UP000008312"/>
    </source>
</evidence>
<evidence type="ECO:0000313" key="7">
    <source>
        <dbReference type="EMBL" id="CBK20619.2"/>
    </source>
</evidence>
<dbReference type="OrthoDB" id="426527at2759"/>
<keyword evidence="4 6" id="KW-0472">Membrane</keyword>
<dbReference type="EMBL" id="FN668639">
    <property type="protein sequence ID" value="CBK20619.2"/>
    <property type="molecule type" value="Genomic_DNA"/>
</dbReference>
<feature type="transmembrane region" description="Helical" evidence="6">
    <location>
        <begin position="414"/>
        <end position="434"/>
    </location>
</feature>
<dbReference type="OMA" id="ANPRNTM"/>
<comment type="subcellular location">
    <subcellularLocation>
        <location evidence="1">Membrane</location>
        <topology evidence="1">Multi-pass membrane protein</topology>
    </subcellularLocation>
</comment>
<evidence type="ECO:0000256" key="3">
    <source>
        <dbReference type="ARBA" id="ARBA00022989"/>
    </source>
</evidence>
<feature type="transmembrane region" description="Helical" evidence="6">
    <location>
        <begin position="35"/>
        <end position="57"/>
    </location>
</feature>
<feature type="region of interest" description="Disordered" evidence="5">
    <location>
        <begin position="172"/>
        <end position="206"/>
    </location>
</feature>
<dbReference type="GO" id="GO:0016020">
    <property type="term" value="C:membrane"/>
    <property type="evidence" value="ECO:0007669"/>
    <property type="project" value="UniProtKB-SubCell"/>
</dbReference>
<protein>
    <recommendedName>
        <fullName evidence="9">EamA domain-containing protein</fullName>
    </recommendedName>
</protein>
<dbReference type="InterPro" id="IPR010651">
    <property type="entry name" value="Sugar_transport"/>
</dbReference>
<feature type="compositionally biased region" description="Low complexity" evidence="5">
    <location>
        <begin position="196"/>
        <end position="206"/>
    </location>
</feature>
<dbReference type="RefSeq" id="XP_012894667.1">
    <property type="nucleotide sequence ID" value="XM_013039213.1"/>
</dbReference>
<dbReference type="Proteomes" id="UP000008312">
    <property type="component" value="Unassembled WGS sequence"/>
</dbReference>
<reference evidence="7" key="1">
    <citation type="submission" date="2010-02" db="EMBL/GenBank/DDBJ databases">
        <title>Sequencing and annotation of the Blastocystis hominis genome.</title>
        <authorList>
            <person name="Wincker P."/>
        </authorList>
    </citation>
    <scope>NUCLEOTIDE SEQUENCE</scope>
    <source>
        <strain evidence="7">Singapore isolate B</strain>
    </source>
</reference>
<accession>D8LYG4</accession>
<dbReference type="GeneID" id="24918207"/>
<keyword evidence="2 6" id="KW-0812">Transmembrane</keyword>
<feature type="transmembrane region" description="Helical" evidence="6">
    <location>
        <begin position="357"/>
        <end position="376"/>
    </location>
</feature>
<dbReference type="InParanoid" id="D8LYG4"/>
<feature type="transmembrane region" description="Helical" evidence="6">
    <location>
        <begin position="118"/>
        <end position="137"/>
    </location>
</feature>
<dbReference type="PANTHER" id="PTHR16119:SF17">
    <property type="entry name" value="TRANSMEMBRANE PROTEIN 144"/>
    <property type="match status" value="1"/>
</dbReference>
<feature type="transmembrane region" description="Helical" evidence="6">
    <location>
        <begin position="313"/>
        <end position="336"/>
    </location>
</feature>
<dbReference type="PANTHER" id="PTHR16119">
    <property type="entry name" value="TRANSMEMBRANE PROTEIN 144"/>
    <property type="match status" value="1"/>
</dbReference>
<dbReference type="GO" id="GO:0015144">
    <property type="term" value="F:carbohydrate transmembrane transporter activity"/>
    <property type="evidence" value="ECO:0007669"/>
    <property type="project" value="InterPro"/>
</dbReference>
<sequence>MLTTNNYYVALALTVITMLTWGTNKVAVKYLTYSVAFYTIDYFTWVFIFHIIFGLTIGADYMPPELGYGMISNLREIINHDDAKGLWVQLGGPALAGASTAAFSLIMFALTDGFGLTSAIPLLFGSAMLFGVIASYYVEDPARRGNKVLVFSGVAILFFAVLLNTIASRMNSKSRKANSSSEKDITKPLLDDQQKSESVPAAEAAPAPAVPAAEAVPAPLPAESAPAPAVPAAEAVPAPLPAESAPAAPTAEALPAPSGETTVPIPEPKEAKKLSMTMFVVLGLLGAFFDFFYAPCTAMGSSGDIPLSPYGVFLVASFASFVVVYPLAYILMRWPVKGAKATWKEYFQATWKQRWPAIWSAALLAIGNVCFATAGSTLSTTISYALSRGTLLVSALLGILCYKEFNGANASTWATQIIALILFVVAIVVEAMAAKK</sequence>
<evidence type="ECO:0000256" key="5">
    <source>
        <dbReference type="SAM" id="MobiDB-lite"/>
    </source>
</evidence>
<evidence type="ECO:0000256" key="6">
    <source>
        <dbReference type="SAM" id="Phobius"/>
    </source>
</evidence>
<name>D8LYG4_BLAHO</name>
<dbReference type="AlphaFoldDB" id="D8LYG4"/>
<gene>
    <name evidence="7" type="ORF">GSBLH_T00000920001</name>
</gene>
<feature type="transmembrane region" description="Helical" evidence="6">
    <location>
        <begin position="90"/>
        <end position="111"/>
    </location>
</feature>
<feature type="transmembrane region" description="Helical" evidence="6">
    <location>
        <begin position="6"/>
        <end position="23"/>
    </location>
</feature>
<evidence type="ECO:0000256" key="4">
    <source>
        <dbReference type="ARBA" id="ARBA00023136"/>
    </source>
</evidence>
<feature type="region of interest" description="Disordered" evidence="5">
    <location>
        <begin position="241"/>
        <end position="266"/>
    </location>
</feature>
<feature type="transmembrane region" description="Helical" evidence="6">
    <location>
        <begin position="274"/>
        <end position="293"/>
    </location>
</feature>
<feature type="compositionally biased region" description="Basic and acidic residues" evidence="5">
    <location>
        <begin position="181"/>
        <end position="195"/>
    </location>
</feature>